<evidence type="ECO:0000313" key="2">
    <source>
        <dbReference type="EMBL" id="KAF9934934.1"/>
    </source>
</evidence>
<comment type="caution">
    <text evidence="2">The sequence shown here is derived from an EMBL/GenBank/DDBJ whole genome shotgun (WGS) entry which is preliminary data.</text>
</comment>
<dbReference type="Proteomes" id="UP000749646">
    <property type="component" value="Unassembled WGS sequence"/>
</dbReference>
<dbReference type="OrthoDB" id="10686703at2759"/>
<keyword evidence="3" id="KW-1185">Reference proteome</keyword>
<dbReference type="AlphaFoldDB" id="A0A9P6IKM0"/>
<feature type="non-terminal residue" evidence="2">
    <location>
        <position position="1"/>
    </location>
</feature>
<accession>A0A9P6IKM0</accession>
<feature type="region of interest" description="Disordered" evidence="1">
    <location>
        <begin position="1"/>
        <end position="41"/>
    </location>
</feature>
<proteinExistence type="predicted"/>
<name>A0A9P6IKM0_9FUNG</name>
<dbReference type="EMBL" id="JAAAHW010009896">
    <property type="protein sequence ID" value="KAF9934934.1"/>
    <property type="molecule type" value="Genomic_DNA"/>
</dbReference>
<evidence type="ECO:0000256" key="1">
    <source>
        <dbReference type="SAM" id="MobiDB-lite"/>
    </source>
</evidence>
<sequence length="61" mass="6646">VVAANRLVSPSVLSLSSPPKPSSSQAKNFIDGDSEDKATKTKKRKRGISLSLFCFCLKNYE</sequence>
<feature type="compositionally biased region" description="Low complexity" evidence="1">
    <location>
        <begin position="7"/>
        <end position="17"/>
    </location>
</feature>
<reference evidence="2" key="1">
    <citation type="journal article" date="2020" name="Fungal Divers.">
        <title>Resolving the Mortierellaceae phylogeny through synthesis of multi-gene phylogenetics and phylogenomics.</title>
        <authorList>
            <person name="Vandepol N."/>
            <person name="Liber J."/>
            <person name="Desiro A."/>
            <person name="Na H."/>
            <person name="Kennedy M."/>
            <person name="Barry K."/>
            <person name="Grigoriev I.V."/>
            <person name="Miller A.N."/>
            <person name="O'Donnell K."/>
            <person name="Stajich J.E."/>
            <person name="Bonito G."/>
        </authorList>
    </citation>
    <scope>NUCLEOTIDE SEQUENCE</scope>
    <source>
        <strain evidence="2">MES-2147</strain>
    </source>
</reference>
<organism evidence="2 3">
    <name type="scientific">Modicella reniformis</name>
    <dbReference type="NCBI Taxonomy" id="1440133"/>
    <lineage>
        <taxon>Eukaryota</taxon>
        <taxon>Fungi</taxon>
        <taxon>Fungi incertae sedis</taxon>
        <taxon>Mucoromycota</taxon>
        <taxon>Mortierellomycotina</taxon>
        <taxon>Mortierellomycetes</taxon>
        <taxon>Mortierellales</taxon>
        <taxon>Mortierellaceae</taxon>
        <taxon>Modicella</taxon>
    </lineage>
</organism>
<protein>
    <submittedName>
        <fullName evidence="2">Uncharacterized protein</fullName>
    </submittedName>
</protein>
<gene>
    <name evidence="2" type="ORF">BGZ65_003553</name>
</gene>
<evidence type="ECO:0000313" key="3">
    <source>
        <dbReference type="Proteomes" id="UP000749646"/>
    </source>
</evidence>